<keyword evidence="3" id="KW-1185">Reference proteome</keyword>
<dbReference type="Proteomes" id="UP000326565">
    <property type="component" value="Unassembled WGS sequence"/>
</dbReference>
<name>A0A5N5X8K0_9EURO</name>
<accession>A0A5N5X8K0</accession>
<dbReference type="EMBL" id="ML732191">
    <property type="protein sequence ID" value="KAB8075640.1"/>
    <property type="molecule type" value="Genomic_DNA"/>
</dbReference>
<evidence type="ECO:0000313" key="3">
    <source>
        <dbReference type="Proteomes" id="UP000326565"/>
    </source>
</evidence>
<feature type="region of interest" description="Disordered" evidence="1">
    <location>
        <begin position="75"/>
        <end position="99"/>
    </location>
</feature>
<gene>
    <name evidence="2" type="ORF">BDV29DRAFT_155442</name>
</gene>
<evidence type="ECO:0000313" key="2">
    <source>
        <dbReference type="EMBL" id="KAB8075640.1"/>
    </source>
</evidence>
<dbReference type="OrthoDB" id="5428081at2759"/>
<feature type="compositionally biased region" description="Basic and acidic residues" evidence="1">
    <location>
        <begin position="75"/>
        <end position="92"/>
    </location>
</feature>
<dbReference type="AlphaFoldDB" id="A0A5N5X8K0"/>
<sequence>MANPLKIKRLVLTAAVTSITIAGTLYGAGMKTEKEVTQTVQNTREATIDERIASLRDARQHLAAKKELVERQIHDLDARIDERKQKGLDGTKKGPPHNG</sequence>
<proteinExistence type="predicted"/>
<reference evidence="2 3" key="1">
    <citation type="submission" date="2019-04" db="EMBL/GenBank/DDBJ databases">
        <title>Friends and foes A comparative genomics study of 23 Aspergillus species from section Flavi.</title>
        <authorList>
            <consortium name="DOE Joint Genome Institute"/>
            <person name="Kjaerbolling I."/>
            <person name="Vesth T."/>
            <person name="Frisvad J.C."/>
            <person name="Nybo J.L."/>
            <person name="Theobald S."/>
            <person name="Kildgaard S."/>
            <person name="Isbrandt T."/>
            <person name="Kuo A."/>
            <person name="Sato A."/>
            <person name="Lyhne E.K."/>
            <person name="Kogle M.E."/>
            <person name="Wiebenga A."/>
            <person name="Kun R.S."/>
            <person name="Lubbers R.J."/>
            <person name="Makela M.R."/>
            <person name="Barry K."/>
            <person name="Chovatia M."/>
            <person name="Clum A."/>
            <person name="Daum C."/>
            <person name="Haridas S."/>
            <person name="He G."/>
            <person name="LaButti K."/>
            <person name="Lipzen A."/>
            <person name="Mondo S."/>
            <person name="Riley R."/>
            <person name="Salamov A."/>
            <person name="Simmons B.A."/>
            <person name="Magnuson J.K."/>
            <person name="Henrissat B."/>
            <person name="Mortensen U.H."/>
            <person name="Larsen T.O."/>
            <person name="Devries R.P."/>
            <person name="Grigoriev I.V."/>
            <person name="Machida M."/>
            <person name="Baker S.E."/>
            <person name="Andersen M.R."/>
        </authorList>
    </citation>
    <scope>NUCLEOTIDE SEQUENCE [LARGE SCALE GENOMIC DNA]</scope>
    <source>
        <strain evidence="2 3">CBS 151.66</strain>
    </source>
</reference>
<evidence type="ECO:0000256" key="1">
    <source>
        <dbReference type="SAM" id="MobiDB-lite"/>
    </source>
</evidence>
<protein>
    <submittedName>
        <fullName evidence="2">Uncharacterized protein</fullName>
    </submittedName>
</protein>
<organism evidence="2 3">
    <name type="scientific">Aspergillus leporis</name>
    <dbReference type="NCBI Taxonomy" id="41062"/>
    <lineage>
        <taxon>Eukaryota</taxon>
        <taxon>Fungi</taxon>
        <taxon>Dikarya</taxon>
        <taxon>Ascomycota</taxon>
        <taxon>Pezizomycotina</taxon>
        <taxon>Eurotiomycetes</taxon>
        <taxon>Eurotiomycetidae</taxon>
        <taxon>Eurotiales</taxon>
        <taxon>Aspergillaceae</taxon>
        <taxon>Aspergillus</taxon>
        <taxon>Aspergillus subgen. Circumdati</taxon>
    </lineage>
</organism>